<dbReference type="Gene3D" id="1.10.357.10">
    <property type="entry name" value="Tetracycline Repressor, domain 2"/>
    <property type="match status" value="1"/>
</dbReference>
<dbReference type="Proteomes" id="UP001596391">
    <property type="component" value="Unassembled WGS sequence"/>
</dbReference>
<dbReference type="EMBL" id="JBHSWI010000001">
    <property type="protein sequence ID" value="MFC6645434.1"/>
    <property type="molecule type" value="Genomic_DNA"/>
</dbReference>
<dbReference type="InterPro" id="IPR009057">
    <property type="entry name" value="Homeodomain-like_sf"/>
</dbReference>
<organism evidence="1 2">
    <name type="scientific">Granulicella cerasi</name>
    <dbReference type="NCBI Taxonomy" id="741063"/>
    <lineage>
        <taxon>Bacteria</taxon>
        <taxon>Pseudomonadati</taxon>
        <taxon>Acidobacteriota</taxon>
        <taxon>Terriglobia</taxon>
        <taxon>Terriglobales</taxon>
        <taxon>Acidobacteriaceae</taxon>
        <taxon>Granulicella</taxon>
    </lineage>
</organism>
<evidence type="ECO:0000313" key="2">
    <source>
        <dbReference type="Proteomes" id="UP001596391"/>
    </source>
</evidence>
<comment type="caution">
    <text evidence="1">The sequence shown here is derived from an EMBL/GenBank/DDBJ whole genome shotgun (WGS) entry which is preliminary data.</text>
</comment>
<protein>
    <submittedName>
        <fullName evidence="1">TetR/AcrR family transcriptional regulator</fullName>
    </submittedName>
</protein>
<accession>A0ABW1Z7J8</accession>
<reference evidence="2" key="1">
    <citation type="journal article" date="2019" name="Int. J. Syst. Evol. Microbiol.">
        <title>The Global Catalogue of Microorganisms (GCM) 10K type strain sequencing project: providing services to taxonomists for standard genome sequencing and annotation.</title>
        <authorList>
            <consortium name="The Broad Institute Genomics Platform"/>
            <consortium name="The Broad Institute Genome Sequencing Center for Infectious Disease"/>
            <person name="Wu L."/>
            <person name="Ma J."/>
        </authorList>
    </citation>
    <scope>NUCLEOTIDE SEQUENCE [LARGE SCALE GENOMIC DNA]</scope>
    <source>
        <strain evidence="2">CGMCC 1.16026</strain>
    </source>
</reference>
<keyword evidence="2" id="KW-1185">Reference proteome</keyword>
<evidence type="ECO:0000313" key="1">
    <source>
        <dbReference type="EMBL" id="MFC6645434.1"/>
    </source>
</evidence>
<name>A0ABW1Z7J8_9BACT</name>
<sequence length="184" mass="20041">MNDQSLSRHVLIVAARLFSSMGYVAVTESRICSAANISRAVFREAFGTPEQVAELILREQFAFLRESLHTAKSPELMLGYAVFVASCPSHGSPTALAIVSSFGVRAHALPASLKQELSQGMEAWSTQIAETIAAWGREYRDRAPRAGRWIAAALLGVALYCDMEREPASSIEIEALMLALMAPR</sequence>
<dbReference type="RefSeq" id="WP_263371803.1">
    <property type="nucleotide sequence ID" value="NZ_JAGSYD010000003.1"/>
</dbReference>
<proteinExistence type="predicted"/>
<gene>
    <name evidence="1" type="ORF">ACFQBQ_07515</name>
</gene>
<dbReference type="SUPFAM" id="SSF46689">
    <property type="entry name" value="Homeodomain-like"/>
    <property type="match status" value="1"/>
</dbReference>